<accession>A0A1G8SC55</accession>
<dbReference type="Proteomes" id="UP000198853">
    <property type="component" value="Unassembled WGS sequence"/>
</dbReference>
<reference evidence="1 2" key="1">
    <citation type="submission" date="2016-10" db="EMBL/GenBank/DDBJ databases">
        <authorList>
            <person name="de Groot N.N."/>
        </authorList>
    </citation>
    <scope>NUCLEOTIDE SEQUENCE [LARGE SCALE GENOMIC DNA]</scope>
    <source>
        <strain evidence="1 2">DSM 21771</strain>
    </source>
</reference>
<dbReference type="EMBL" id="FNEN01000025">
    <property type="protein sequence ID" value="SDJ26797.1"/>
    <property type="molecule type" value="Genomic_DNA"/>
</dbReference>
<dbReference type="OrthoDB" id="2962133at2"/>
<name>A0A1G8SC55_9BACI</name>
<dbReference type="GO" id="GO:0016787">
    <property type="term" value="F:hydrolase activity"/>
    <property type="evidence" value="ECO:0007669"/>
    <property type="project" value="UniProtKB-KW"/>
</dbReference>
<organism evidence="1 2">
    <name type="scientific">Natribacillus halophilus</name>
    <dbReference type="NCBI Taxonomy" id="549003"/>
    <lineage>
        <taxon>Bacteria</taxon>
        <taxon>Bacillati</taxon>
        <taxon>Bacillota</taxon>
        <taxon>Bacilli</taxon>
        <taxon>Bacillales</taxon>
        <taxon>Bacillaceae</taxon>
        <taxon>Natribacillus</taxon>
    </lineage>
</organism>
<keyword evidence="2" id="KW-1185">Reference proteome</keyword>
<sequence>MMEAYEDGELEDKLFAYEERFSQNDNAGDLDAESQISFAEGSDDSNVLISAPHTTTLIRENETREAEVYTGSLALLIQAFTGAHVIYNVHEGEDHNYIVGGDYKEKIGDIIKDHNIEIVIDLHGADQRRDFALDIGSNEGETVSDEQLDKLIYILESQGIHDVYENETFSASGEGTITRHTWEHYDTEAMQLEIHRDYRNPRGDLESYAQMLKSLVFFVENAAE</sequence>
<dbReference type="RefSeq" id="WP_090400024.1">
    <property type="nucleotide sequence ID" value="NZ_FNEN01000025.1"/>
</dbReference>
<proteinExistence type="predicted"/>
<evidence type="ECO:0000313" key="1">
    <source>
        <dbReference type="EMBL" id="SDJ26797.1"/>
    </source>
</evidence>
<protein>
    <submittedName>
        <fullName evidence="1">N-formylglutamate amidohydrolase</fullName>
    </submittedName>
</protein>
<evidence type="ECO:0000313" key="2">
    <source>
        <dbReference type="Proteomes" id="UP000198853"/>
    </source>
</evidence>
<gene>
    <name evidence="1" type="ORF">SAMN04488123_12525</name>
</gene>
<dbReference type="AlphaFoldDB" id="A0A1G8SC55"/>
<keyword evidence="1" id="KW-0378">Hydrolase</keyword>
<dbReference type="Gene3D" id="3.40.630.40">
    <property type="entry name" value="Zn-dependent exopeptidases"/>
    <property type="match status" value="1"/>
</dbReference>